<dbReference type="EMBL" id="MUJZ01050860">
    <property type="protein sequence ID" value="OTF73611.1"/>
    <property type="molecule type" value="Genomic_DNA"/>
</dbReference>
<dbReference type="OrthoDB" id="45007at2759"/>
<evidence type="ECO:0008006" key="3">
    <source>
        <dbReference type="Google" id="ProtNLM"/>
    </source>
</evidence>
<dbReference type="AlphaFoldDB" id="A0A1Y3AYN2"/>
<comment type="caution">
    <text evidence="1">The sequence shown here is derived from an EMBL/GenBank/DDBJ whole genome shotgun (WGS) entry which is preliminary data.</text>
</comment>
<gene>
    <name evidence="1" type="ORF">BLA29_014608</name>
</gene>
<dbReference type="Gene3D" id="3.60.21.10">
    <property type="match status" value="1"/>
</dbReference>
<evidence type="ECO:0000313" key="1">
    <source>
        <dbReference type="EMBL" id="OTF73611.1"/>
    </source>
</evidence>
<accession>A0A1Y3AYN2</accession>
<dbReference type="Proteomes" id="UP000194236">
    <property type="component" value="Unassembled WGS sequence"/>
</dbReference>
<feature type="non-terminal residue" evidence="1">
    <location>
        <position position="1"/>
    </location>
</feature>
<protein>
    <recommendedName>
        <fullName evidence="3">Calcineurin-like phosphoesterase domain-containing protein</fullName>
    </recommendedName>
</protein>
<dbReference type="InterPro" id="IPR029052">
    <property type="entry name" value="Metallo-depent_PP-like"/>
</dbReference>
<sequence length="70" mass="8245">GKKKSKLYNFKTLPIGNEWLPRFAIYGDLGYVNEQSLLYLKKDVEQNMYDVIFHVGDFAYDLPSIFHLEN</sequence>
<evidence type="ECO:0000313" key="2">
    <source>
        <dbReference type="Proteomes" id="UP000194236"/>
    </source>
</evidence>
<keyword evidence="2" id="KW-1185">Reference proteome</keyword>
<dbReference type="PANTHER" id="PTHR45867">
    <property type="entry name" value="PURPLE ACID PHOSPHATASE"/>
    <property type="match status" value="1"/>
</dbReference>
<proteinExistence type="predicted"/>
<organism evidence="1 2">
    <name type="scientific">Euroglyphus maynei</name>
    <name type="common">Mayne's house dust mite</name>
    <dbReference type="NCBI Taxonomy" id="6958"/>
    <lineage>
        <taxon>Eukaryota</taxon>
        <taxon>Metazoa</taxon>
        <taxon>Ecdysozoa</taxon>
        <taxon>Arthropoda</taxon>
        <taxon>Chelicerata</taxon>
        <taxon>Arachnida</taxon>
        <taxon>Acari</taxon>
        <taxon>Acariformes</taxon>
        <taxon>Sarcoptiformes</taxon>
        <taxon>Astigmata</taxon>
        <taxon>Psoroptidia</taxon>
        <taxon>Analgoidea</taxon>
        <taxon>Pyroglyphidae</taxon>
        <taxon>Pyroglyphinae</taxon>
        <taxon>Euroglyphus</taxon>
    </lineage>
</organism>
<dbReference type="PANTHER" id="PTHR45867:SF3">
    <property type="entry name" value="ACID PHOSPHATASE TYPE 7"/>
    <property type="match status" value="1"/>
</dbReference>
<name>A0A1Y3AYN2_EURMA</name>
<reference evidence="1 2" key="1">
    <citation type="submission" date="2017-03" db="EMBL/GenBank/DDBJ databases">
        <title>Genome Survey of Euroglyphus maynei.</title>
        <authorList>
            <person name="Arlian L.G."/>
            <person name="Morgan M.S."/>
            <person name="Rider S.D."/>
        </authorList>
    </citation>
    <scope>NUCLEOTIDE SEQUENCE [LARGE SCALE GENOMIC DNA]</scope>
    <source>
        <strain evidence="1">Arlian Lab</strain>
        <tissue evidence="1">Whole body</tissue>
    </source>
</reference>